<dbReference type="InterPro" id="IPR016181">
    <property type="entry name" value="Acyl_CoA_acyltransferase"/>
</dbReference>
<protein>
    <submittedName>
        <fullName evidence="5">GNAT family N-acetyltransferase</fullName>
    </submittedName>
</protein>
<keyword evidence="2" id="KW-0012">Acyltransferase</keyword>
<dbReference type="InterPro" id="IPR050832">
    <property type="entry name" value="Bact_Acetyltransf"/>
</dbReference>
<dbReference type="CDD" id="cd04301">
    <property type="entry name" value="NAT_SF"/>
    <property type="match status" value="1"/>
</dbReference>
<reference evidence="5 6" key="1">
    <citation type="submission" date="2021-03" db="EMBL/GenBank/DDBJ databases">
        <title>Novel species identification of genus Shewanella.</title>
        <authorList>
            <person name="Liu G."/>
            <person name="Zhang Q."/>
        </authorList>
    </citation>
    <scope>NUCLEOTIDE SEQUENCE [LARGE SCALE GENOMIC DNA]</scope>
    <source>
        <strain evidence="5 6">FJAT-52962</strain>
    </source>
</reference>
<evidence type="ECO:0000313" key="5">
    <source>
        <dbReference type="EMBL" id="QSX36154.1"/>
    </source>
</evidence>
<dbReference type="InterPro" id="IPR000182">
    <property type="entry name" value="GNAT_dom"/>
</dbReference>
<sequence>MPVPQPAIMPLTPAMLPQLAGLYHAAVQQSMHSSYSAMHKHIWSPRVRDRRHWRARLRGYQVFVCCERDAVLGFIACQTRFPQRGELDYLYVAPEAQGRGIARALVQHLLAWAREQHWSELSTQASHHSRPLFAALGFEYQGRCYQRRAGLVFESFNFSLTLPTQKALPTQKTLPAQKAQPTQKATVPHHGESN</sequence>
<dbReference type="EMBL" id="CP071502">
    <property type="protein sequence ID" value="QSX36154.1"/>
    <property type="molecule type" value="Genomic_DNA"/>
</dbReference>
<proteinExistence type="predicted"/>
<accession>A0ABX7QY44</accession>
<evidence type="ECO:0000256" key="3">
    <source>
        <dbReference type="SAM" id="MobiDB-lite"/>
    </source>
</evidence>
<dbReference type="Pfam" id="PF00583">
    <property type="entry name" value="Acetyltransf_1"/>
    <property type="match status" value="1"/>
</dbReference>
<dbReference type="Proteomes" id="UP000663207">
    <property type="component" value="Chromosome"/>
</dbReference>
<keyword evidence="1" id="KW-0808">Transferase</keyword>
<keyword evidence="6" id="KW-1185">Reference proteome</keyword>
<organism evidence="5 6">
    <name type="scientific">Shewanella sedimentimangrovi</name>
    <dbReference type="NCBI Taxonomy" id="2814293"/>
    <lineage>
        <taxon>Bacteria</taxon>
        <taxon>Pseudomonadati</taxon>
        <taxon>Pseudomonadota</taxon>
        <taxon>Gammaproteobacteria</taxon>
        <taxon>Alteromonadales</taxon>
        <taxon>Shewanellaceae</taxon>
        <taxon>Shewanella</taxon>
    </lineage>
</organism>
<feature type="region of interest" description="Disordered" evidence="3">
    <location>
        <begin position="170"/>
        <end position="194"/>
    </location>
</feature>
<dbReference type="Gene3D" id="3.40.630.30">
    <property type="match status" value="1"/>
</dbReference>
<dbReference type="RefSeq" id="WP_207379573.1">
    <property type="nucleotide sequence ID" value="NZ_CP071502.1"/>
</dbReference>
<feature type="compositionally biased region" description="Polar residues" evidence="3">
    <location>
        <begin position="170"/>
        <end position="185"/>
    </location>
</feature>
<evidence type="ECO:0000313" key="6">
    <source>
        <dbReference type="Proteomes" id="UP000663207"/>
    </source>
</evidence>
<dbReference type="SUPFAM" id="SSF55729">
    <property type="entry name" value="Acyl-CoA N-acyltransferases (Nat)"/>
    <property type="match status" value="1"/>
</dbReference>
<evidence type="ECO:0000259" key="4">
    <source>
        <dbReference type="PROSITE" id="PS51186"/>
    </source>
</evidence>
<dbReference type="PANTHER" id="PTHR43877">
    <property type="entry name" value="AMINOALKYLPHOSPHONATE N-ACETYLTRANSFERASE-RELATED-RELATED"/>
    <property type="match status" value="1"/>
</dbReference>
<feature type="domain" description="N-acetyltransferase" evidence="4">
    <location>
        <begin position="6"/>
        <end position="163"/>
    </location>
</feature>
<evidence type="ECO:0000256" key="2">
    <source>
        <dbReference type="ARBA" id="ARBA00023315"/>
    </source>
</evidence>
<dbReference type="PROSITE" id="PS51186">
    <property type="entry name" value="GNAT"/>
    <property type="match status" value="1"/>
</dbReference>
<gene>
    <name evidence="5" type="ORF">JYB85_12510</name>
</gene>
<evidence type="ECO:0000256" key="1">
    <source>
        <dbReference type="ARBA" id="ARBA00022679"/>
    </source>
</evidence>
<name>A0ABX7QY44_9GAMM</name>